<evidence type="ECO:0000259" key="7">
    <source>
        <dbReference type="PROSITE" id="PS51656"/>
    </source>
</evidence>
<proteinExistence type="predicted"/>
<reference evidence="8" key="1">
    <citation type="journal article" date="2021" name="PeerJ">
        <title>Extensive microbial diversity within the chicken gut microbiome revealed by metagenomics and culture.</title>
        <authorList>
            <person name="Gilroy R."/>
            <person name="Ravi A."/>
            <person name="Getino M."/>
            <person name="Pursley I."/>
            <person name="Horton D.L."/>
            <person name="Alikhan N.F."/>
            <person name="Baker D."/>
            <person name="Gharbi K."/>
            <person name="Hall N."/>
            <person name="Watson M."/>
            <person name="Adriaenssens E.M."/>
            <person name="Foster-Nyarko E."/>
            <person name="Jarju S."/>
            <person name="Secka A."/>
            <person name="Antonio M."/>
            <person name="Oren A."/>
            <person name="Chaudhuri R.R."/>
            <person name="La Ragione R."/>
            <person name="Hildebrand F."/>
            <person name="Pallen M.J."/>
        </authorList>
    </citation>
    <scope>NUCLEOTIDE SEQUENCE</scope>
    <source>
        <strain evidence="8">2189</strain>
    </source>
</reference>
<dbReference type="InterPro" id="IPR017900">
    <property type="entry name" value="4Fe4S_Fe_S_CS"/>
</dbReference>
<protein>
    <submittedName>
        <fullName evidence="8">RnfABCDGE type electron transport complex subunit B</fullName>
    </submittedName>
</protein>
<name>A0A9D2AUN5_9FIRM</name>
<dbReference type="AlphaFoldDB" id="A0A9D2AUN5"/>
<dbReference type="Pfam" id="PF12838">
    <property type="entry name" value="Fer4_7"/>
    <property type="match status" value="1"/>
</dbReference>
<dbReference type="PANTHER" id="PTHR43560">
    <property type="entry name" value="ION-TRANSLOCATING OXIDOREDUCTASE COMPLEX SUBUNIT B"/>
    <property type="match status" value="1"/>
</dbReference>
<sequence>MTEQIVQILLAGGVMLAIALIFGAILVVASHFLTVKKDERTEAVEKLLAQSNCGGCGRAGCAQFAEALVKGEAKLSDCRATPAANKEKIAAILGGGDAGEDTVAVVHCCGGHACLDKYDYQGYGDCASCELIAGGVKACPVGCIGKKTCAGVCRYGAVGVGDAGVACVDKEKCISCGACIEHCPKRIIGRIPKAAKVYIACSNHGKGKEVTELCKNGCIGCGLCAKNCPQGAISMQDGLPVIDYAKCVGCLVCVQKCPRKCIKEH</sequence>
<keyword evidence="2" id="KW-0479">Metal-binding</keyword>
<evidence type="ECO:0000313" key="9">
    <source>
        <dbReference type="Proteomes" id="UP000886847"/>
    </source>
</evidence>
<feature type="domain" description="4Fe-4S ferredoxin-type" evidence="6">
    <location>
        <begin position="164"/>
        <end position="193"/>
    </location>
</feature>
<evidence type="ECO:0000256" key="4">
    <source>
        <dbReference type="ARBA" id="ARBA00023014"/>
    </source>
</evidence>
<dbReference type="GO" id="GO:0046872">
    <property type="term" value="F:metal ion binding"/>
    <property type="evidence" value="ECO:0007669"/>
    <property type="project" value="UniProtKB-KW"/>
</dbReference>
<accession>A0A9D2AUN5</accession>
<keyword evidence="5" id="KW-1133">Transmembrane helix</keyword>
<evidence type="ECO:0000256" key="2">
    <source>
        <dbReference type="ARBA" id="ARBA00022723"/>
    </source>
</evidence>
<dbReference type="SUPFAM" id="SSF54862">
    <property type="entry name" value="4Fe-4S ferredoxins"/>
    <property type="match status" value="2"/>
</dbReference>
<dbReference type="EMBL" id="DXEW01000004">
    <property type="protein sequence ID" value="HIX49779.1"/>
    <property type="molecule type" value="Genomic_DNA"/>
</dbReference>
<feature type="transmembrane region" description="Helical" evidence="5">
    <location>
        <begin position="6"/>
        <end position="33"/>
    </location>
</feature>
<keyword evidence="3" id="KW-0408">Iron</keyword>
<dbReference type="Pfam" id="PF00037">
    <property type="entry name" value="Fer4"/>
    <property type="match status" value="1"/>
</dbReference>
<dbReference type="Gene3D" id="3.30.70.20">
    <property type="match status" value="2"/>
</dbReference>
<dbReference type="Proteomes" id="UP000886847">
    <property type="component" value="Unassembled WGS sequence"/>
</dbReference>
<dbReference type="Gene3D" id="1.10.15.40">
    <property type="entry name" value="Electron transport complex subunit B, putative Fe-S cluster"/>
    <property type="match status" value="1"/>
</dbReference>
<dbReference type="GO" id="GO:0051539">
    <property type="term" value="F:4 iron, 4 sulfur cluster binding"/>
    <property type="evidence" value="ECO:0007669"/>
    <property type="project" value="UniProtKB-KW"/>
</dbReference>
<dbReference type="PROSITE" id="PS00198">
    <property type="entry name" value="4FE4S_FER_1"/>
    <property type="match status" value="2"/>
</dbReference>
<dbReference type="InterPro" id="IPR017896">
    <property type="entry name" value="4Fe4S_Fe-S-bd"/>
</dbReference>
<keyword evidence="5" id="KW-0812">Transmembrane</keyword>
<dbReference type="Pfam" id="PF04060">
    <property type="entry name" value="FeS"/>
    <property type="match status" value="1"/>
</dbReference>
<evidence type="ECO:0000256" key="1">
    <source>
        <dbReference type="ARBA" id="ARBA00022485"/>
    </source>
</evidence>
<comment type="caution">
    <text evidence="8">The sequence shown here is derived from an EMBL/GenBank/DDBJ whole genome shotgun (WGS) entry which is preliminary data.</text>
</comment>
<dbReference type="PROSITE" id="PS51656">
    <property type="entry name" value="4FE4S"/>
    <property type="match status" value="1"/>
</dbReference>
<evidence type="ECO:0000259" key="6">
    <source>
        <dbReference type="PROSITE" id="PS51379"/>
    </source>
</evidence>
<reference evidence="8" key="2">
    <citation type="submission" date="2021-04" db="EMBL/GenBank/DDBJ databases">
        <authorList>
            <person name="Gilroy R."/>
        </authorList>
    </citation>
    <scope>NUCLEOTIDE SEQUENCE</scope>
    <source>
        <strain evidence="8">2189</strain>
    </source>
</reference>
<organism evidence="8 9">
    <name type="scientific">Candidatus Borkfalkia faecavium</name>
    <dbReference type="NCBI Taxonomy" id="2838508"/>
    <lineage>
        <taxon>Bacteria</taxon>
        <taxon>Bacillati</taxon>
        <taxon>Bacillota</taxon>
        <taxon>Clostridia</taxon>
        <taxon>Christensenellales</taxon>
        <taxon>Christensenellaceae</taxon>
        <taxon>Candidatus Borkfalkia</taxon>
    </lineage>
</organism>
<evidence type="ECO:0000313" key="8">
    <source>
        <dbReference type="EMBL" id="HIX49779.1"/>
    </source>
</evidence>
<dbReference type="PANTHER" id="PTHR43560:SF1">
    <property type="entry name" value="ION-TRANSLOCATING OXIDOREDUCTASE COMPLEX SUBUNIT B"/>
    <property type="match status" value="1"/>
</dbReference>
<keyword evidence="4" id="KW-0411">Iron-sulfur</keyword>
<evidence type="ECO:0000256" key="3">
    <source>
        <dbReference type="ARBA" id="ARBA00023004"/>
    </source>
</evidence>
<feature type="domain" description="4Fe-4S ferredoxin-type" evidence="6">
    <location>
        <begin position="240"/>
        <end position="265"/>
    </location>
</feature>
<keyword evidence="1" id="KW-0004">4Fe-4S</keyword>
<evidence type="ECO:0000256" key="5">
    <source>
        <dbReference type="SAM" id="Phobius"/>
    </source>
</evidence>
<dbReference type="CDD" id="cd10549">
    <property type="entry name" value="MtMvhB_like"/>
    <property type="match status" value="1"/>
</dbReference>
<dbReference type="InterPro" id="IPR007202">
    <property type="entry name" value="4Fe-4S_dom"/>
</dbReference>
<dbReference type="PROSITE" id="PS51379">
    <property type="entry name" value="4FE4S_FER_2"/>
    <property type="match status" value="3"/>
</dbReference>
<keyword evidence="5" id="KW-0472">Membrane</keyword>
<dbReference type="InterPro" id="IPR050395">
    <property type="entry name" value="4Fe4S_Ferredoxin_RnfB"/>
</dbReference>
<feature type="domain" description="4Fe-4S" evidence="7">
    <location>
        <begin position="36"/>
        <end position="98"/>
    </location>
</feature>
<gene>
    <name evidence="8" type="ORF">H9851_00645</name>
</gene>
<feature type="domain" description="4Fe-4S ferredoxin-type" evidence="6">
    <location>
        <begin position="209"/>
        <end position="238"/>
    </location>
</feature>